<keyword evidence="4" id="KW-1185">Reference proteome</keyword>
<evidence type="ECO:0000259" key="2">
    <source>
        <dbReference type="Pfam" id="PF08593"/>
    </source>
</evidence>
<dbReference type="Pfam" id="PF08593">
    <property type="entry name" value="Mug135_C"/>
    <property type="match status" value="1"/>
</dbReference>
<gene>
    <name evidence="3" type="ORF">B0H17DRAFT_489599</name>
</gene>
<protein>
    <recommendedName>
        <fullName evidence="2">Mug135-like C-terminal domain-containing protein</fullName>
    </recommendedName>
</protein>
<evidence type="ECO:0000313" key="4">
    <source>
        <dbReference type="Proteomes" id="UP001221757"/>
    </source>
</evidence>
<name>A0AAD7DK28_MYCRO</name>
<dbReference type="Proteomes" id="UP001221757">
    <property type="component" value="Unassembled WGS sequence"/>
</dbReference>
<feature type="domain" description="Mug135-like C-terminal" evidence="2">
    <location>
        <begin position="63"/>
        <end position="144"/>
    </location>
</feature>
<organism evidence="3 4">
    <name type="scientific">Mycena rosella</name>
    <name type="common">Pink bonnet</name>
    <name type="synonym">Agaricus rosellus</name>
    <dbReference type="NCBI Taxonomy" id="1033263"/>
    <lineage>
        <taxon>Eukaryota</taxon>
        <taxon>Fungi</taxon>
        <taxon>Dikarya</taxon>
        <taxon>Basidiomycota</taxon>
        <taxon>Agaricomycotina</taxon>
        <taxon>Agaricomycetes</taxon>
        <taxon>Agaricomycetidae</taxon>
        <taxon>Agaricales</taxon>
        <taxon>Marasmiineae</taxon>
        <taxon>Mycenaceae</taxon>
        <taxon>Mycena</taxon>
    </lineage>
</organism>
<evidence type="ECO:0000256" key="1">
    <source>
        <dbReference type="ARBA" id="ARBA00005788"/>
    </source>
</evidence>
<comment type="similarity">
    <text evidence="1">Belongs to the UPF0612 family.</text>
</comment>
<accession>A0AAD7DK28</accession>
<sequence length="147" mass="15624">MSAASGGGTTAAPAWFAPAMDAALKPIKDLLKDLEDKVDDMKTTLDDMKTVLVALTIYTAMNHNRNLRDGKVTAFVPVPFSDGTMPADNDNTNTPLTSASVIAALTRNELLEYCTGYCGNKQYPAGAAGKTQRLADLRDAIGCTVHE</sequence>
<dbReference type="AlphaFoldDB" id="A0AAD7DK28"/>
<reference evidence="3" key="1">
    <citation type="submission" date="2023-03" db="EMBL/GenBank/DDBJ databases">
        <title>Massive genome expansion in bonnet fungi (Mycena s.s.) driven by repeated elements and novel gene families across ecological guilds.</title>
        <authorList>
            <consortium name="Lawrence Berkeley National Laboratory"/>
            <person name="Harder C.B."/>
            <person name="Miyauchi S."/>
            <person name="Viragh M."/>
            <person name="Kuo A."/>
            <person name="Thoen E."/>
            <person name="Andreopoulos B."/>
            <person name="Lu D."/>
            <person name="Skrede I."/>
            <person name="Drula E."/>
            <person name="Henrissat B."/>
            <person name="Morin E."/>
            <person name="Kohler A."/>
            <person name="Barry K."/>
            <person name="LaButti K."/>
            <person name="Morin E."/>
            <person name="Salamov A."/>
            <person name="Lipzen A."/>
            <person name="Mereny Z."/>
            <person name="Hegedus B."/>
            <person name="Baldrian P."/>
            <person name="Stursova M."/>
            <person name="Weitz H."/>
            <person name="Taylor A."/>
            <person name="Grigoriev I.V."/>
            <person name="Nagy L.G."/>
            <person name="Martin F."/>
            <person name="Kauserud H."/>
        </authorList>
    </citation>
    <scope>NUCLEOTIDE SEQUENCE</scope>
    <source>
        <strain evidence="3">CBHHK067</strain>
    </source>
</reference>
<evidence type="ECO:0000313" key="3">
    <source>
        <dbReference type="EMBL" id="KAJ7693599.1"/>
    </source>
</evidence>
<comment type="caution">
    <text evidence="3">The sequence shown here is derived from an EMBL/GenBank/DDBJ whole genome shotgun (WGS) entry which is preliminary data.</text>
</comment>
<dbReference type="EMBL" id="JARKIE010000045">
    <property type="protein sequence ID" value="KAJ7693599.1"/>
    <property type="molecule type" value="Genomic_DNA"/>
</dbReference>
<proteinExistence type="inferred from homology"/>
<dbReference type="InterPro" id="IPR013902">
    <property type="entry name" value="Mug135-like_C"/>
</dbReference>